<dbReference type="CDD" id="cd04301">
    <property type="entry name" value="NAT_SF"/>
    <property type="match status" value="1"/>
</dbReference>
<dbReference type="SUPFAM" id="SSF55729">
    <property type="entry name" value="Acyl-CoA N-acyltransferases (Nat)"/>
    <property type="match status" value="1"/>
</dbReference>
<sequence length="191" mass="20791">MVWGVTTRPWPLHVGPLTLRDATEPDIEPLLAFRNDPAVQRFLIATTVDPEKFRDNWLAKASSATDFSCVAEADGQVVAIGFLEVVDAMGQPGVPTGTDGLIGYIVDPRYAGRGYATHLAKGLLTAAFDHLGLRRVTAGCYADNLASARVLEKAGMRREQHGIEDSWHAELGWVNGSTYALLAREWRAASE</sequence>
<dbReference type="Pfam" id="PF13302">
    <property type="entry name" value="Acetyltransf_3"/>
    <property type="match status" value="1"/>
</dbReference>
<evidence type="ECO:0000259" key="1">
    <source>
        <dbReference type="PROSITE" id="PS51186"/>
    </source>
</evidence>
<dbReference type="PROSITE" id="PS51186">
    <property type="entry name" value="GNAT"/>
    <property type="match status" value="1"/>
</dbReference>
<feature type="domain" description="N-acetyltransferase" evidence="1">
    <location>
        <begin position="17"/>
        <end position="185"/>
    </location>
</feature>
<dbReference type="OrthoDB" id="9132139at2"/>
<dbReference type="Gene3D" id="3.40.630.30">
    <property type="match status" value="1"/>
</dbReference>
<dbReference type="InterPro" id="IPR000182">
    <property type="entry name" value="GNAT_dom"/>
</dbReference>
<evidence type="ECO:0000313" key="2">
    <source>
        <dbReference type="EMBL" id="SFH06418.1"/>
    </source>
</evidence>
<name>A0A1I2WYN5_9ACTN</name>
<dbReference type="InterPro" id="IPR016181">
    <property type="entry name" value="Acyl_CoA_acyltransferase"/>
</dbReference>
<dbReference type="PANTHER" id="PTHR43792">
    <property type="entry name" value="GNAT FAMILY, PUTATIVE (AFU_ORTHOLOGUE AFUA_3G00765)-RELATED-RELATED"/>
    <property type="match status" value="1"/>
</dbReference>
<evidence type="ECO:0000313" key="3">
    <source>
        <dbReference type="Proteomes" id="UP000199052"/>
    </source>
</evidence>
<keyword evidence="2" id="KW-0808">Transferase</keyword>
<reference evidence="2 3" key="1">
    <citation type="submission" date="2016-10" db="EMBL/GenBank/DDBJ databases">
        <authorList>
            <person name="de Groot N.N."/>
        </authorList>
    </citation>
    <scope>NUCLEOTIDE SEQUENCE [LARGE SCALE GENOMIC DNA]</scope>
    <source>
        <strain evidence="2 3">CPCC 202808</strain>
    </source>
</reference>
<dbReference type="Proteomes" id="UP000199052">
    <property type="component" value="Unassembled WGS sequence"/>
</dbReference>
<accession>A0A1I2WYN5</accession>
<organism evidence="2 3">
    <name type="scientific">Actinopolymorpha cephalotaxi</name>
    <dbReference type="NCBI Taxonomy" id="504797"/>
    <lineage>
        <taxon>Bacteria</taxon>
        <taxon>Bacillati</taxon>
        <taxon>Actinomycetota</taxon>
        <taxon>Actinomycetes</taxon>
        <taxon>Propionibacteriales</taxon>
        <taxon>Actinopolymorphaceae</taxon>
        <taxon>Actinopolymorpha</taxon>
    </lineage>
</organism>
<proteinExistence type="predicted"/>
<dbReference type="AlphaFoldDB" id="A0A1I2WYN5"/>
<dbReference type="InterPro" id="IPR051531">
    <property type="entry name" value="N-acetyltransferase"/>
</dbReference>
<dbReference type="STRING" id="504797.SAMN05421678_111176"/>
<dbReference type="GO" id="GO:0016747">
    <property type="term" value="F:acyltransferase activity, transferring groups other than amino-acyl groups"/>
    <property type="evidence" value="ECO:0007669"/>
    <property type="project" value="InterPro"/>
</dbReference>
<dbReference type="EMBL" id="FOOI01000011">
    <property type="protein sequence ID" value="SFH06418.1"/>
    <property type="molecule type" value="Genomic_DNA"/>
</dbReference>
<protein>
    <submittedName>
        <fullName evidence="2">Protein N-acetyltransferase, RimJ/RimL family</fullName>
    </submittedName>
</protein>
<gene>
    <name evidence="2" type="ORF">SAMN05421678_111176</name>
</gene>